<reference evidence="2" key="1">
    <citation type="submission" date="2022-11" db="EMBL/GenBank/DDBJ databases">
        <title>Robbsia betulipollinis sp. nov., isolated from pollen of birch (Betula pendula).</title>
        <authorList>
            <person name="Shi H."/>
            <person name="Ambika Manirajan B."/>
            <person name="Ratering S."/>
            <person name="Geissler-Plaum R."/>
            <person name="Schnell S."/>
        </authorList>
    </citation>
    <scope>NUCLEOTIDE SEQUENCE</scope>
    <source>
        <strain evidence="2">Bb-Pol-6</strain>
    </source>
</reference>
<gene>
    <name evidence="2" type="ORF">OVY01_04050</name>
</gene>
<organism evidence="2 3">
    <name type="scientific">Robbsia betulipollinis</name>
    <dbReference type="NCBI Taxonomy" id="2981849"/>
    <lineage>
        <taxon>Bacteria</taxon>
        <taxon>Pseudomonadati</taxon>
        <taxon>Pseudomonadota</taxon>
        <taxon>Betaproteobacteria</taxon>
        <taxon>Burkholderiales</taxon>
        <taxon>Burkholderiaceae</taxon>
        <taxon>Robbsia</taxon>
    </lineage>
</organism>
<dbReference type="EMBL" id="JAPMXC010000001">
    <property type="protein sequence ID" value="MCY0386425.1"/>
    <property type="molecule type" value="Genomic_DNA"/>
</dbReference>
<keyword evidence="3" id="KW-1185">Reference proteome</keyword>
<evidence type="ECO:0000256" key="1">
    <source>
        <dbReference type="SAM" id="MobiDB-lite"/>
    </source>
</evidence>
<proteinExistence type="predicted"/>
<dbReference type="Proteomes" id="UP001082899">
    <property type="component" value="Unassembled WGS sequence"/>
</dbReference>
<evidence type="ECO:0000313" key="2">
    <source>
        <dbReference type="EMBL" id="MCY0386425.1"/>
    </source>
</evidence>
<name>A0ABT3ZIT1_9BURK</name>
<comment type="caution">
    <text evidence="2">The sequence shown here is derived from an EMBL/GenBank/DDBJ whole genome shotgun (WGS) entry which is preliminary data.</text>
</comment>
<dbReference type="RefSeq" id="WP_267845831.1">
    <property type="nucleotide sequence ID" value="NZ_JAPMXC010000001.1"/>
</dbReference>
<feature type="region of interest" description="Disordered" evidence="1">
    <location>
        <begin position="142"/>
        <end position="163"/>
    </location>
</feature>
<sequence>MTLSNASIAASRPTRDDGAPSVVLLAGSGDPGHAFAWCAAMRRLLAAGQPFVVVDDGDHTVESPADRQARRCWIRAHARELQARCLGLVAIEREVERRSQTRLALGALVEPLSVRVLVVSTEALARQLAGVLLMGARPVATTPCGDGNPARRDTGPSRLRSIR</sequence>
<accession>A0ABT3ZIT1</accession>
<protein>
    <submittedName>
        <fullName evidence="2">Uncharacterized protein</fullName>
    </submittedName>
</protein>
<evidence type="ECO:0000313" key="3">
    <source>
        <dbReference type="Proteomes" id="UP001082899"/>
    </source>
</evidence>